<dbReference type="GO" id="GO:0005576">
    <property type="term" value="C:extracellular region"/>
    <property type="evidence" value="ECO:0007669"/>
    <property type="project" value="UniProtKB-SubCell"/>
</dbReference>
<dbReference type="InterPro" id="IPR038479">
    <property type="entry name" value="Transthyretin-like_sf"/>
</dbReference>
<protein>
    <submittedName>
        <fullName evidence="6">Bm9052</fullName>
    </submittedName>
</protein>
<dbReference type="Gene3D" id="2.60.40.3330">
    <property type="match status" value="1"/>
</dbReference>
<accession>A0A0J9XPB8</accession>
<evidence type="ECO:0000256" key="3">
    <source>
        <dbReference type="ARBA" id="ARBA00022525"/>
    </source>
</evidence>
<evidence type="ECO:0000256" key="1">
    <source>
        <dbReference type="ARBA" id="ARBA00004613"/>
    </source>
</evidence>
<dbReference type="PANTHER" id="PTHR21700">
    <property type="entry name" value="TRANSTHYRETIN-LIKE FAMILY PROTEIN-RELATED"/>
    <property type="match status" value="1"/>
</dbReference>
<proteinExistence type="inferred from homology"/>
<reference evidence="6" key="1">
    <citation type="journal article" date="2007" name="Science">
        <title>Draft genome of the filarial nematode parasite Brugia malayi.</title>
        <authorList>
            <person name="Ghedin E."/>
            <person name="Wang S."/>
            <person name="Spiro D."/>
            <person name="Caler E."/>
            <person name="Zhao Q."/>
            <person name="Crabtree J."/>
            <person name="Allen J.E."/>
            <person name="Delcher A.L."/>
            <person name="Guiliano D.B."/>
            <person name="Miranda-Saavedra D."/>
            <person name="Angiuoli S.V."/>
            <person name="Creasy T."/>
            <person name="Amedeo P."/>
            <person name="Haas B."/>
            <person name="El-Sayed N.M."/>
            <person name="Wortman J.R."/>
            <person name="Feldblyum T."/>
            <person name="Tallon L."/>
            <person name="Schatz M."/>
            <person name="Shumway M."/>
            <person name="Koo H."/>
            <person name="Salzberg S.L."/>
            <person name="Schobel S."/>
            <person name="Pertea M."/>
            <person name="Pop M."/>
            <person name="White O."/>
            <person name="Barton G.J."/>
            <person name="Carlow C.K."/>
            <person name="Crawford M.J."/>
            <person name="Daub J."/>
            <person name="Dimmic M.W."/>
            <person name="Estes C.F."/>
            <person name="Foster J.M."/>
            <person name="Ganatra M."/>
            <person name="Gregory W.F."/>
            <person name="Johnson N.M."/>
            <person name="Jin J."/>
            <person name="Komuniecki R."/>
            <person name="Korf I."/>
            <person name="Kumar S."/>
            <person name="Laney S."/>
            <person name="Li B.W."/>
            <person name="Li W."/>
            <person name="Lindblom T.H."/>
            <person name="Lustigman S."/>
            <person name="Ma D."/>
            <person name="Maina C.V."/>
            <person name="Martin D.M."/>
            <person name="McCarter J.P."/>
            <person name="McReynolds L."/>
            <person name="Mitreva M."/>
            <person name="Nutman T.B."/>
            <person name="Parkinson J."/>
            <person name="Peregrin-Alvarez J.M."/>
            <person name="Poole C."/>
            <person name="Ren Q."/>
            <person name="Saunders L."/>
            <person name="Sluder A.E."/>
            <person name="Smith K."/>
            <person name="Stanke M."/>
            <person name="Unnasch T.R."/>
            <person name="Ware J."/>
            <person name="Wei A.D."/>
            <person name="Weil G."/>
            <person name="Williams D.J."/>
            <person name="Zhang Y."/>
            <person name="Williams S.A."/>
            <person name="Fraser-Liggett C."/>
            <person name="Slatko B."/>
            <person name="Blaxter M.L."/>
            <person name="Scott A.L."/>
        </authorList>
    </citation>
    <scope>NUCLEOTIDE SEQUENCE</scope>
    <source>
        <strain evidence="6">FR3</strain>
    </source>
</reference>
<gene>
    <name evidence="7" type="primary">bma-ttr-17.3</name>
    <name evidence="6 7" type="ORF">Bm9052</name>
    <name evidence="6" type="ORF">BM_Bm9052</name>
</gene>
<dbReference type="Pfam" id="PF01060">
    <property type="entry name" value="TTR-52"/>
    <property type="match status" value="1"/>
</dbReference>
<name>A0A0J9XPB8_BRUMA</name>
<dbReference type="OMA" id="WEADTVG"/>
<keyword evidence="3" id="KW-0964">Secreted</keyword>
<evidence type="ECO:0000256" key="5">
    <source>
        <dbReference type="SAM" id="SignalP"/>
    </source>
</evidence>
<feature type="signal peptide" evidence="5">
    <location>
        <begin position="1"/>
        <end position="18"/>
    </location>
</feature>
<dbReference type="PANTHER" id="PTHR21700:SF30">
    <property type="entry name" value="TRANSTHYRETIN-LIKE FAMILY PROTEIN"/>
    <property type="match status" value="1"/>
</dbReference>
<reference evidence="6" key="2">
    <citation type="submission" date="2012-12" db="EMBL/GenBank/DDBJ databases">
        <authorList>
            <person name="Gao Y.W."/>
            <person name="Fan S.T."/>
            <person name="Sun H.T."/>
            <person name="Wang Z."/>
            <person name="Gao X.L."/>
            <person name="Li Y.G."/>
            <person name="Wang T.C."/>
            <person name="Zhang K."/>
            <person name="Xu W.W."/>
            <person name="Yu Z.J."/>
            <person name="Xia X.Z."/>
        </authorList>
    </citation>
    <scope>NUCLEOTIDE SEQUENCE</scope>
    <source>
        <strain evidence="6">FR3</strain>
    </source>
</reference>
<dbReference type="GO" id="GO:0009986">
    <property type="term" value="C:cell surface"/>
    <property type="evidence" value="ECO:0007669"/>
    <property type="project" value="InterPro"/>
</dbReference>
<dbReference type="InterPro" id="IPR001534">
    <property type="entry name" value="Transthyretin-like"/>
</dbReference>
<dbReference type="EMBL" id="LN856824">
    <property type="protein sequence ID" value="CDP92533.1"/>
    <property type="molecule type" value="Genomic_DNA"/>
</dbReference>
<comment type="similarity">
    <text evidence="2">Belongs to the nematode transthyretin-like family.</text>
</comment>
<evidence type="ECO:0000256" key="4">
    <source>
        <dbReference type="ARBA" id="ARBA00022729"/>
    </source>
</evidence>
<organism evidence="6">
    <name type="scientific">Brugia malayi</name>
    <name type="common">Filarial nematode worm</name>
    <dbReference type="NCBI Taxonomy" id="6279"/>
    <lineage>
        <taxon>Eukaryota</taxon>
        <taxon>Metazoa</taxon>
        <taxon>Ecdysozoa</taxon>
        <taxon>Nematoda</taxon>
        <taxon>Chromadorea</taxon>
        <taxon>Rhabditida</taxon>
        <taxon>Spirurina</taxon>
        <taxon>Spiruromorpha</taxon>
        <taxon>Filarioidea</taxon>
        <taxon>Onchocercidae</taxon>
        <taxon>Brugia</taxon>
    </lineage>
</organism>
<sequence length="136" mass="15805">MFHSQLLLLLIISSIAYGLFGRKKNITVTGELNCGRNYYFNVRVELWEADTIGPDDKLNVTYTNNSGQFKIFGQAREIRNIEPYLKMHHFCKHGVHDVRCEIIDRFDVPKQYQGKVYNLGLVDLAVATKKRKEKCH</sequence>
<comment type="subcellular location">
    <subcellularLocation>
        <location evidence="1">Secreted</location>
    </subcellularLocation>
</comment>
<keyword evidence="4 5" id="KW-0732">Signal</keyword>
<dbReference type="AlphaFoldDB" id="A0A0J9XPB8"/>
<evidence type="ECO:0000256" key="2">
    <source>
        <dbReference type="ARBA" id="ARBA00010112"/>
    </source>
</evidence>
<dbReference type="WormBase" id="Bm9052">
    <property type="protein sequence ID" value="BM43233"/>
    <property type="gene ID" value="WBGene00229313"/>
    <property type="gene designation" value="Bma-ttr-17.3"/>
</dbReference>
<feature type="chain" id="PRO_5007412887" evidence="5">
    <location>
        <begin position="19"/>
        <end position="136"/>
    </location>
</feature>
<evidence type="ECO:0000313" key="6">
    <source>
        <dbReference type="EMBL" id="CDP92533.1"/>
    </source>
</evidence>
<evidence type="ECO:0000313" key="7">
    <source>
        <dbReference type="WormBase" id="Bm9052"/>
    </source>
</evidence>